<keyword evidence="1" id="KW-0812">Transmembrane</keyword>
<gene>
    <name evidence="2" type="ORF">HHL28_13670</name>
</gene>
<protein>
    <recommendedName>
        <fullName evidence="4">Glycerophosphoryl diester phosphodiesterase membrane domain-containing protein</fullName>
    </recommendedName>
</protein>
<dbReference type="Proteomes" id="UP000501891">
    <property type="component" value="Chromosome"/>
</dbReference>
<evidence type="ECO:0000256" key="1">
    <source>
        <dbReference type="SAM" id="Phobius"/>
    </source>
</evidence>
<dbReference type="KEGG" id="acru:HHL28_13670"/>
<dbReference type="EMBL" id="CP051775">
    <property type="protein sequence ID" value="QJE74002.1"/>
    <property type="molecule type" value="Genomic_DNA"/>
</dbReference>
<evidence type="ECO:0008006" key="4">
    <source>
        <dbReference type="Google" id="ProtNLM"/>
    </source>
</evidence>
<keyword evidence="1" id="KW-0472">Membrane</keyword>
<dbReference type="AlphaFoldDB" id="A0A858RA04"/>
<keyword evidence="1" id="KW-1133">Transmembrane helix</keyword>
<feature type="transmembrane region" description="Helical" evidence="1">
    <location>
        <begin position="185"/>
        <end position="210"/>
    </location>
</feature>
<feature type="transmembrane region" description="Helical" evidence="1">
    <location>
        <begin position="100"/>
        <end position="123"/>
    </location>
</feature>
<keyword evidence="3" id="KW-1185">Reference proteome</keyword>
<feature type="transmembrane region" description="Helical" evidence="1">
    <location>
        <begin position="135"/>
        <end position="154"/>
    </location>
</feature>
<evidence type="ECO:0000313" key="3">
    <source>
        <dbReference type="Proteomes" id="UP000501891"/>
    </source>
</evidence>
<proteinExistence type="predicted"/>
<sequence length="260" mass="27485">MIAGAVREALAAYLLMLSDPGRVLRFAGAPALVFVVFGLVQLTAGPGSGTLFMLLSVVALVWVQGLWVVRWQRFMLLGEDTAKFWDMPAETRVWKMGGRVLLMFMAAGLLALIAASLLVGLFLTASPPGEGEGPSVAAVLLALVPVVGIVMWLVSRLGPGLTGVSVDRPALLGQSWRATSAMGGLPAFVAFALVNLPLQIIPGLLIFASLATDNPLLALLTQLSLAVVQPLMAALMAILWARIWSAAIDQPLPRRVDLEA</sequence>
<feature type="transmembrane region" description="Helical" evidence="1">
    <location>
        <begin position="50"/>
        <end position="69"/>
    </location>
</feature>
<organism evidence="2 3">
    <name type="scientific">Aerophototrophica crusticola</name>
    <dbReference type="NCBI Taxonomy" id="1709002"/>
    <lineage>
        <taxon>Bacteria</taxon>
        <taxon>Pseudomonadati</taxon>
        <taxon>Pseudomonadota</taxon>
        <taxon>Alphaproteobacteria</taxon>
        <taxon>Rhodospirillales</taxon>
        <taxon>Rhodospirillaceae</taxon>
        <taxon>Aerophototrophica</taxon>
    </lineage>
</organism>
<evidence type="ECO:0000313" key="2">
    <source>
        <dbReference type="EMBL" id="QJE74002.1"/>
    </source>
</evidence>
<name>A0A858RA04_9PROT</name>
<feature type="transmembrane region" description="Helical" evidence="1">
    <location>
        <begin position="23"/>
        <end position="44"/>
    </location>
</feature>
<reference evidence="2" key="1">
    <citation type="submission" date="2020-04" db="EMBL/GenBank/DDBJ databases">
        <title>A desert anoxygenic phototrophic bacterium fixes CO2 using RubisCO under aerobic conditions.</title>
        <authorList>
            <person name="Tang K."/>
        </authorList>
    </citation>
    <scope>NUCLEOTIDE SEQUENCE [LARGE SCALE GENOMIC DNA]</scope>
    <source>
        <strain evidence="2">MIMtkB3</strain>
    </source>
</reference>
<feature type="transmembrane region" description="Helical" evidence="1">
    <location>
        <begin position="216"/>
        <end position="241"/>
    </location>
</feature>
<accession>A0A858RA04</accession>